<accession>A0A5C6RPR7</accession>
<dbReference type="RefSeq" id="WP_147101649.1">
    <property type="nucleotide sequence ID" value="NZ_VOOS01000005.1"/>
</dbReference>
<gene>
    <name evidence="2" type="ORF">FRY74_11205</name>
</gene>
<dbReference type="AlphaFoldDB" id="A0A5C6RPR7"/>
<protein>
    <recommendedName>
        <fullName evidence="4">Carboxypeptidase regulatory-like domain-containing protein</fullName>
    </recommendedName>
</protein>
<evidence type="ECO:0008006" key="4">
    <source>
        <dbReference type="Google" id="ProtNLM"/>
    </source>
</evidence>
<dbReference type="EMBL" id="VOOS01000005">
    <property type="protein sequence ID" value="TXB64351.1"/>
    <property type="molecule type" value="Genomic_DNA"/>
</dbReference>
<comment type="caution">
    <text evidence="2">The sequence shown here is derived from an EMBL/GenBank/DDBJ whole genome shotgun (WGS) entry which is preliminary data.</text>
</comment>
<evidence type="ECO:0000256" key="1">
    <source>
        <dbReference type="SAM" id="SignalP"/>
    </source>
</evidence>
<name>A0A5C6RPR7_9FLAO</name>
<sequence>MVRNFNFKIVLFLSFVIVAFSCAKERTPTLNITVVDEQGVPAPGAIVHAWPSDDASATGSTVNEIEMDKTGSTDALGQISFDFKFSAVLDVDVKYYKTTQVSDGMGGLTTQTDSLSGHKVVKIETVRQRSKDNDYNELVEVK</sequence>
<dbReference type="Proteomes" id="UP000321721">
    <property type="component" value="Unassembled WGS sequence"/>
</dbReference>
<dbReference type="OrthoDB" id="9768177at2"/>
<proteinExistence type="predicted"/>
<dbReference type="PROSITE" id="PS51257">
    <property type="entry name" value="PROKAR_LIPOPROTEIN"/>
    <property type="match status" value="1"/>
</dbReference>
<evidence type="ECO:0000313" key="3">
    <source>
        <dbReference type="Proteomes" id="UP000321721"/>
    </source>
</evidence>
<keyword evidence="1" id="KW-0732">Signal</keyword>
<evidence type="ECO:0000313" key="2">
    <source>
        <dbReference type="EMBL" id="TXB64351.1"/>
    </source>
</evidence>
<organism evidence="2 3">
    <name type="scientific">Vicingus serpentipes</name>
    <dbReference type="NCBI Taxonomy" id="1926625"/>
    <lineage>
        <taxon>Bacteria</taxon>
        <taxon>Pseudomonadati</taxon>
        <taxon>Bacteroidota</taxon>
        <taxon>Flavobacteriia</taxon>
        <taxon>Flavobacteriales</taxon>
        <taxon>Vicingaceae</taxon>
        <taxon>Vicingus</taxon>
    </lineage>
</organism>
<feature type="signal peptide" evidence="1">
    <location>
        <begin position="1"/>
        <end position="23"/>
    </location>
</feature>
<reference evidence="2 3" key="1">
    <citation type="submission" date="2019-08" db="EMBL/GenBank/DDBJ databases">
        <title>Genome of Vicingus serpentipes NCIMB 15042.</title>
        <authorList>
            <person name="Bowman J.P."/>
        </authorList>
    </citation>
    <scope>NUCLEOTIDE SEQUENCE [LARGE SCALE GENOMIC DNA]</scope>
    <source>
        <strain evidence="2 3">NCIMB 15042</strain>
    </source>
</reference>
<keyword evidence="3" id="KW-1185">Reference proteome</keyword>
<feature type="chain" id="PRO_5022817272" description="Carboxypeptidase regulatory-like domain-containing protein" evidence="1">
    <location>
        <begin position="24"/>
        <end position="142"/>
    </location>
</feature>